<organism evidence="3 4">
    <name type="scientific">Clostridium botulinum C</name>
    <dbReference type="NCBI Taxonomy" id="36828"/>
    <lineage>
        <taxon>Bacteria</taxon>
        <taxon>Bacillati</taxon>
        <taxon>Bacillota</taxon>
        <taxon>Clostridia</taxon>
        <taxon>Eubacteriales</taxon>
        <taxon>Clostridiaceae</taxon>
        <taxon>Clostridium</taxon>
    </lineage>
</organism>
<comment type="caution">
    <text evidence="3">The sequence shown here is derived from an EMBL/GenBank/DDBJ whole genome shotgun (WGS) entry which is preliminary data.</text>
</comment>
<dbReference type="GO" id="GO:0003677">
    <property type="term" value="F:DNA binding"/>
    <property type="evidence" value="ECO:0007669"/>
    <property type="project" value="UniProtKB-UniRule"/>
</dbReference>
<dbReference type="Proteomes" id="UP000813637">
    <property type="component" value="Unassembled WGS sequence"/>
</dbReference>
<dbReference type="SUPFAM" id="SSF89447">
    <property type="entry name" value="AbrB/MazE/MraZ-like"/>
    <property type="match status" value="1"/>
</dbReference>
<evidence type="ECO:0000256" key="1">
    <source>
        <dbReference type="PROSITE-ProRule" id="PRU01076"/>
    </source>
</evidence>
<dbReference type="InterPro" id="IPR052731">
    <property type="entry name" value="B_subtilis_Trans_State_Reg"/>
</dbReference>
<dbReference type="InterPro" id="IPR007159">
    <property type="entry name" value="SpoVT-AbrB_dom"/>
</dbReference>
<dbReference type="RefSeq" id="WP_003380280.1">
    <property type="nucleotide sequence ID" value="NZ_JAAMYB010000001.1"/>
</dbReference>
<dbReference type="AlphaFoldDB" id="A0A9Q3V626"/>
<gene>
    <name evidence="3" type="ORF">G8S53_02815</name>
</gene>
<name>A0A9Q3V626_CLOBO</name>
<evidence type="ECO:0000313" key="3">
    <source>
        <dbReference type="EMBL" id="MCD3194221.1"/>
    </source>
</evidence>
<dbReference type="EMBL" id="JAAMYB010000001">
    <property type="protein sequence ID" value="MCD3194221.1"/>
    <property type="molecule type" value="Genomic_DNA"/>
</dbReference>
<dbReference type="PANTHER" id="PTHR36432">
    <property type="match status" value="1"/>
</dbReference>
<dbReference type="PANTHER" id="PTHR36432:SF4">
    <property type="entry name" value="TRANSITION STATE REGULATOR ABH-RELATED"/>
    <property type="match status" value="1"/>
</dbReference>
<evidence type="ECO:0000313" key="4">
    <source>
        <dbReference type="Proteomes" id="UP000813637"/>
    </source>
</evidence>
<dbReference type="PROSITE" id="PS51740">
    <property type="entry name" value="SPOVT_ABRB"/>
    <property type="match status" value="1"/>
</dbReference>
<dbReference type="InterPro" id="IPR037914">
    <property type="entry name" value="SpoVT-AbrB_sf"/>
</dbReference>
<dbReference type="NCBIfam" id="TIGR01439">
    <property type="entry name" value="lp_hng_hel_AbrB"/>
    <property type="match status" value="1"/>
</dbReference>
<protein>
    <submittedName>
        <fullName evidence="3">AbrB/MazE/SpoVT family DNA-binding domain-containing protein</fullName>
    </submittedName>
</protein>
<dbReference type="Pfam" id="PF04014">
    <property type="entry name" value="MazE_antitoxin"/>
    <property type="match status" value="1"/>
</dbReference>
<reference evidence="3" key="1">
    <citation type="submission" date="2020-02" db="EMBL/GenBank/DDBJ databases">
        <authorList>
            <person name="Fillo S."/>
            <person name="Giordani F."/>
            <person name="Tonon E."/>
            <person name="Drigo I."/>
            <person name="Anselmo A."/>
            <person name="Fortunato A."/>
            <person name="Bano L."/>
            <person name="Lista F."/>
        </authorList>
    </citation>
    <scope>NUCLEOTIDE SEQUENCE</scope>
    <source>
        <strain evidence="3">IZSVe-TV_9877_3_12</strain>
    </source>
</reference>
<feature type="domain" description="SpoVT-AbrB" evidence="2">
    <location>
        <begin position="5"/>
        <end position="51"/>
    </location>
</feature>
<keyword evidence="1 3" id="KW-0238">DNA-binding</keyword>
<dbReference type="Gene3D" id="2.10.260.10">
    <property type="match status" value="1"/>
</dbReference>
<reference evidence="3" key="2">
    <citation type="journal article" date="2021" name="Microorganisms">
        <title>Extensive Genome Exploration of Clostridium botulinum Group III Field Strains.</title>
        <authorList>
            <person name="Fillo S."/>
            <person name="Giordani F."/>
            <person name="Tonon E."/>
            <person name="Drigo I."/>
            <person name="Anselmo A."/>
            <person name="Fortunato A."/>
            <person name="Lista F."/>
            <person name="Bano L."/>
        </authorList>
    </citation>
    <scope>NUCLEOTIDE SEQUENCE</scope>
    <source>
        <strain evidence="3">IZSVe-TV_9877_3_12</strain>
    </source>
</reference>
<sequence length="81" mass="9193">MKNTGVVRKVDQLGRVVLPKELRRTLDIAENETSMEIFVEGEQIILKKYQPACIFCGEASEVIQHKGKNICKSCLKELSEK</sequence>
<evidence type="ECO:0000259" key="2">
    <source>
        <dbReference type="PROSITE" id="PS51740"/>
    </source>
</evidence>
<accession>A0A9Q3V626</accession>
<proteinExistence type="predicted"/>
<dbReference type="SMART" id="SM00966">
    <property type="entry name" value="SpoVT_AbrB"/>
    <property type="match status" value="1"/>
</dbReference>